<keyword evidence="1" id="KW-0812">Transmembrane</keyword>
<dbReference type="OrthoDB" id="5783836at2759"/>
<evidence type="ECO:0000256" key="1">
    <source>
        <dbReference type="SAM" id="Phobius"/>
    </source>
</evidence>
<evidence type="ECO:0000313" key="3">
    <source>
        <dbReference type="Proteomes" id="UP000274131"/>
    </source>
</evidence>
<accession>A0A0N4V7Z5</accession>
<dbReference type="Proteomes" id="UP000274131">
    <property type="component" value="Unassembled WGS sequence"/>
</dbReference>
<feature type="transmembrane region" description="Helical" evidence="1">
    <location>
        <begin position="99"/>
        <end position="121"/>
    </location>
</feature>
<keyword evidence="3" id="KW-1185">Reference proteome</keyword>
<evidence type="ECO:0000313" key="4">
    <source>
        <dbReference type="WBParaSite" id="EVEC_0000643801-mRNA-1"/>
    </source>
</evidence>
<dbReference type="AlphaFoldDB" id="A0A0N4V7Z5"/>
<name>A0A0N4V7Z5_ENTVE</name>
<organism evidence="4">
    <name type="scientific">Enterobius vermicularis</name>
    <name type="common">Human pinworm</name>
    <dbReference type="NCBI Taxonomy" id="51028"/>
    <lineage>
        <taxon>Eukaryota</taxon>
        <taxon>Metazoa</taxon>
        <taxon>Ecdysozoa</taxon>
        <taxon>Nematoda</taxon>
        <taxon>Chromadorea</taxon>
        <taxon>Rhabditida</taxon>
        <taxon>Spirurina</taxon>
        <taxon>Oxyuridomorpha</taxon>
        <taxon>Oxyuroidea</taxon>
        <taxon>Oxyuridae</taxon>
        <taxon>Enterobius</taxon>
    </lineage>
</organism>
<sequence>MSNTSKSKNYIDNADEGGFEECEQDMQIAEVYIDADGRTHYFDPEHYRCCFSALHTKMGTFVLVTLVFHEIIIVFISRLIQLCFSGVMYFALWKQRWEYILPFATSQLTFGAYADISTIIMLVGDLNMSDSWPISPSSVRWLSYVILISLYVIFSAWFTYVLYRCSIFFRDRYKHQKRKLGLLNEENLSDNDDDDIDDGFNLCNVSAVQSC</sequence>
<gene>
    <name evidence="2" type="ORF">EVEC_LOCUS6033</name>
</gene>
<feature type="transmembrane region" description="Helical" evidence="1">
    <location>
        <begin position="71"/>
        <end position="92"/>
    </location>
</feature>
<reference evidence="2 3" key="2">
    <citation type="submission" date="2018-10" db="EMBL/GenBank/DDBJ databases">
        <authorList>
            <consortium name="Pathogen Informatics"/>
        </authorList>
    </citation>
    <scope>NUCLEOTIDE SEQUENCE [LARGE SCALE GENOMIC DNA]</scope>
</reference>
<protein>
    <submittedName>
        <fullName evidence="4">TRP domain-containing protein</fullName>
    </submittedName>
</protein>
<proteinExistence type="predicted"/>
<reference evidence="4" key="1">
    <citation type="submission" date="2017-02" db="UniProtKB">
        <authorList>
            <consortium name="WormBaseParasite"/>
        </authorList>
    </citation>
    <scope>IDENTIFICATION</scope>
</reference>
<evidence type="ECO:0000313" key="2">
    <source>
        <dbReference type="EMBL" id="VDD91282.1"/>
    </source>
</evidence>
<keyword evidence="1" id="KW-1133">Transmembrane helix</keyword>
<dbReference type="EMBL" id="UXUI01008352">
    <property type="protein sequence ID" value="VDD91282.1"/>
    <property type="molecule type" value="Genomic_DNA"/>
</dbReference>
<dbReference type="WBParaSite" id="EVEC_0000643801-mRNA-1">
    <property type="protein sequence ID" value="EVEC_0000643801-mRNA-1"/>
    <property type="gene ID" value="EVEC_0000643801"/>
</dbReference>
<feature type="transmembrane region" description="Helical" evidence="1">
    <location>
        <begin position="141"/>
        <end position="163"/>
    </location>
</feature>
<keyword evidence="1" id="KW-0472">Membrane</keyword>